<name>A0A9P0J931_APHGO</name>
<organism evidence="1 2">
    <name type="scientific">Aphis gossypii</name>
    <name type="common">Cotton aphid</name>
    <dbReference type="NCBI Taxonomy" id="80765"/>
    <lineage>
        <taxon>Eukaryota</taxon>
        <taxon>Metazoa</taxon>
        <taxon>Ecdysozoa</taxon>
        <taxon>Arthropoda</taxon>
        <taxon>Hexapoda</taxon>
        <taxon>Insecta</taxon>
        <taxon>Pterygota</taxon>
        <taxon>Neoptera</taxon>
        <taxon>Paraneoptera</taxon>
        <taxon>Hemiptera</taxon>
        <taxon>Sternorrhyncha</taxon>
        <taxon>Aphidomorpha</taxon>
        <taxon>Aphidoidea</taxon>
        <taxon>Aphididae</taxon>
        <taxon>Aphidini</taxon>
        <taxon>Aphis</taxon>
        <taxon>Aphis</taxon>
    </lineage>
</organism>
<reference evidence="1" key="1">
    <citation type="submission" date="2022-02" db="EMBL/GenBank/DDBJ databases">
        <authorList>
            <person name="King R."/>
        </authorList>
    </citation>
    <scope>NUCLEOTIDE SEQUENCE</scope>
</reference>
<evidence type="ECO:0008006" key="3">
    <source>
        <dbReference type="Google" id="ProtNLM"/>
    </source>
</evidence>
<dbReference type="Proteomes" id="UP001154329">
    <property type="component" value="Chromosome 3"/>
</dbReference>
<proteinExistence type="predicted"/>
<reference evidence="1" key="2">
    <citation type="submission" date="2022-10" db="EMBL/GenBank/DDBJ databases">
        <authorList>
            <consortium name="ENA_rothamsted_submissions"/>
            <consortium name="culmorum"/>
            <person name="King R."/>
        </authorList>
    </citation>
    <scope>NUCLEOTIDE SEQUENCE</scope>
</reference>
<dbReference type="EMBL" id="OU899036">
    <property type="protein sequence ID" value="CAH1731425.1"/>
    <property type="molecule type" value="Genomic_DNA"/>
</dbReference>
<dbReference type="AlphaFoldDB" id="A0A9P0J931"/>
<sequence length="277" mass="31190">MMKIKTQNKLILLNAIRERKSVLFGNFKSTSNDEKVESWKSVHNIAQSLQLATSDRSWQFTRDKLYGLWKCRTLEKRDNKKGKFTGGKKCQYDDVDLAILDILDKDSAIVQGIGLPGSSTFAENNTSIVKDNSLLLDTNMIPSTSDSIIDKSTVTTSETSSSNPLDCQKKRKKALLDFLNKKTKADNENDRAELIKIEIYIRKLQALKLERELGLQPSIFTKDLVKESLIQEVELVNVPVLDLDASNTSIDLFGEFYFSVFACAFNNAYAVCVSCYG</sequence>
<evidence type="ECO:0000313" key="2">
    <source>
        <dbReference type="Proteomes" id="UP001154329"/>
    </source>
</evidence>
<protein>
    <recommendedName>
        <fullName evidence="3">Regulatory protein zeste</fullName>
    </recommendedName>
</protein>
<accession>A0A9P0J931</accession>
<evidence type="ECO:0000313" key="1">
    <source>
        <dbReference type="EMBL" id="CAH1731425.1"/>
    </source>
</evidence>
<gene>
    <name evidence="1" type="ORF">APHIGO_LOCUS8135</name>
</gene>
<keyword evidence="2" id="KW-1185">Reference proteome</keyword>